<dbReference type="RefSeq" id="WP_037440117.1">
    <property type="nucleotide sequence ID" value="NZ_JNFF01000046.1"/>
</dbReference>
<keyword evidence="3" id="KW-1185">Reference proteome</keyword>
<organism evidence="2 3">
    <name type="scientific">Pedobacter antarcticus 4BY</name>
    <dbReference type="NCBI Taxonomy" id="1358423"/>
    <lineage>
        <taxon>Bacteria</taxon>
        <taxon>Pseudomonadati</taxon>
        <taxon>Bacteroidota</taxon>
        <taxon>Sphingobacteriia</taxon>
        <taxon>Sphingobacteriales</taxon>
        <taxon>Sphingobacteriaceae</taxon>
        <taxon>Pedobacter</taxon>
    </lineage>
</organism>
<evidence type="ECO:0000313" key="2">
    <source>
        <dbReference type="EMBL" id="KEQ30311.1"/>
    </source>
</evidence>
<evidence type="ECO:0008006" key="4">
    <source>
        <dbReference type="Google" id="ProtNLM"/>
    </source>
</evidence>
<feature type="transmembrane region" description="Helical" evidence="1">
    <location>
        <begin position="67"/>
        <end position="85"/>
    </location>
</feature>
<dbReference type="AlphaFoldDB" id="A0A081PHY8"/>
<keyword evidence="1" id="KW-0812">Transmembrane</keyword>
<dbReference type="OrthoDB" id="711246at2"/>
<accession>A0A081PHY8</accession>
<protein>
    <recommendedName>
        <fullName evidence="4">DUF3325 domain-containing protein</fullName>
    </recommendedName>
</protein>
<dbReference type="EMBL" id="JNFF01000046">
    <property type="protein sequence ID" value="KEQ30311.1"/>
    <property type="molecule type" value="Genomic_DNA"/>
</dbReference>
<feature type="transmembrane region" description="Helical" evidence="1">
    <location>
        <begin position="91"/>
        <end position="109"/>
    </location>
</feature>
<dbReference type="Proteomes" id="UP000028007">
    <property type="component" value="Unassembled WGS sequence"/>
</dbReference>
<proteinExistence type="predicted"/>
<feature type="transmembrane region" description="Helical" evidence="1">
    <location>
        <begin position="44"/>
        <end position="60"/>
    </location>
</feature>
<keyword evidence="1" id="KW-0472">Membrane</keyword>
<evidence type="ECO:0000313" key="3">
    <source>
        <dbReference type="Proteomes" id="UP000028007"/>
    </source>
</evidence>
<sequence length="110" mass="12487">MYTTIVLLLFVAFLLLYNLSKKSKWETKTDWVVKMASQPVLTRVISFSMMLISCLILICINGLASGIFGFIVILMAMGSLIVLLFPFHYLSTKHVVILYVLFAGLELFIF</sequence>
<name>A0A081PHY8_9SPHI</name>
<comment type="caution">
    <text evidence="2">The sequence shown here is derived from an EMBL/GenBank/DDBJ whole genome shotgun (WGS) entry which is preliminary data.</text>
</comment>
<reference evidence="2 3" key="1">
    <citation type="journal article" date="1992" name="Int. J. Syst. Bacteriol.">
        <title>Sphingobacterium antarcticus sp. nov. a Psychrotrophic Bacterium from the Soils of Schirmacher Oasis, Antarctica.</title>
        <authorList>
            <person name="Shivaji S."/>
            <person name="Ray M.K."/>
            <person name="Rao N.S."/>
            <person name="Saiserr L."/>
            <person name="Jagannadham M.V."/>
            <person name="Kumar G.S."/>
            <person name="Reddy G."/>
            <person name="Bhargava P.M."/>
        </authorList>
    </citation>
    <scope>NUCLEOTIDE SEQUENCE [LARGE SCALE GENOMIC DNA]</scope>
    <source>
        <strain evidence="2 3">4BY</strain>
    </source>
</reference>
<evidence type="ECO:0000256" key="1">
    <source>
        <dbReference type="SAM" id="Phobius"/>
    </source>
</evidence>
<gene>
    <name evidence="2" type="ORF">N180_10180</name>
</gene>
<keyword evidence="1" id="KW-1133">Transmembrane helix</keyword>